<evidence type="ECO:0000313" key="2">
    <source>
        <dbReference type="Proteomes" id="UP001163603"/>
    </source>
</evidence>
<keyword evidence="2" id="KW-1185">Reference proteome</keyword>
<name>A0ACC0YM78_9ROSI</name>
<dbReference type="Proteomes" id="UP001163603">
    <property type="component" value="Chromosome 6"/>
</dbReference>
<accession>A0ACC0YM78</accession>
<organism evidence="1 2">
    <name type="scientific">Pistacia integerrima</name>
    <dbReference type="NCBI Taxonomy" id="434235"/>
    <lineage>
        <taxon>Eukaryota</taxon>
        <taxon>Viridiplantae</taxon>
        <taxon>Streptophyta</taxon>
        <taxon>Embryophyta</taxon>
        <taxon>Tracheophyta</taxon>
        <taxon>Spermatophyta</taxon>
        <taxon>Magnoliopsida</taxon>
        <taxon>eudicotyledons</taxon>
        <taxon>Gunneridae</taxon>
        <taxon>Pentapetalae</taxon>
        <taxon>rosids</taxon>
        <taxon>malvids</taxon>
        <taxon>Sapindales</taxon>
        <taxon>Anacardiaceae</taxon>
        <taxon>Pistacia</taxon>
    </lineage>
</organism>
<reference evidence="2" key="1">
    <citation type="journal article" date="2023" name="G3 (Bethesda)">
        <title>Genome assembly and association tests identify interacting loci associated with vigor, precocity, and sex in interspecific pistachio rootstocks.</title>
        <authorList>
            <person name="Palmer W."/>
            <person name="Jacygrad E."/>
            <person name="Sagayaradj S."/>
            <person name="Cavanaugh K."/>
            <person name="Han R."/>
            <person name="Bertier L."/>
            <person name="Beede B."/>
            <person name="Kafkas S."/>
            <person name="Golino D."/>
            <person name="Preece J."/>
            <person name="Michelmore R."/>
        </authorList>
    </citation>
    <scope>NUCLEOTIDE SEQUENCE [LARGE SCALE GENOMIC DNA]</scope>
</reference>
<dbReference type="EMBL" id="CM047741">
    <property type="protein sequence ID" value="KAJ0038228.1"/>
    <property type="molecule type" value="Genomic_DNA"/>
</dbReference>
<proteinExistence type="predicted"/>
<protein>
    <submittedName>
        <fullName evidence="1">Uncharacterized protein</fullName>
    </submittedName>
</protein>
<gene>
    <name evidence="1" type="ORF">Pint_23272</name>
</gene>
<evidence type="ECO:0000313" key="1">
    <source>
        <dbReference type="EMBL" id="KAJ0038228.1"/>
    </source>
</evidence>
<comment type="caution">
    <text evidence="1">The sequence shown here is derived from an EMBL/GenBank/DDBJ whole genome shotgun (WGS) entry which is preliminary data.</text>
</comment>
<sequence length="241" mass="26770">MPEFRKQFNQNKKTIRGESQITRKVRVICDDPYATDSSSSEDESERNDSIVNKRKRFVREIHIPLGPALPTPEAESSFDSNNEEKSNVSSSKSDMSSSSSLVASNSHTNNNNLDVVSSEESESVLSHNSPASVLELDTSGSNLTANCKGDLFKEGFDTNFEDLEIPFFFMDQPFEEELGNFFNDDCDQLFGDFCSIDDLTVNVVEGNEPSALPDCDFELEFGNLDFASLEEQAVPLNIACL</sequence>